<evidence type="ECO:0000313" key="2">
    <source>
        <dbReference type="Proteomes" id="UP000179059"/>
    </source>
</evidence>
<protein>
    <submittedName>
        <fullName evidence="1">Uncharacterized protein</fullName>
    </submittedName>
</protein>
<dbReference type="GO" id="GO:0008374">
    <property type="term" value="F:O-acyltransferase activity"/>
    <property type="evidence" value="ECO:0007669"/>
    <property type="project" value="InterPro"/>
</dbReference>
<dbReference type="Proteomes" id="UP000179059">
    <property type="component" value="Unassembled WGS sequence"/>
</dbReference>
<dbReference type="PANTHER" id="PTHR11440">
    <property type="entry name" value="LECITHIN-CHOLESTEROL ACYLTRANSFERASE-RELATED"/>
    <property type="match status" value="1"/>
</dbReference>
<accession>A0A1G2C8W7</accession>
<dbReference type="AlphaFoldDB" id="A0A1G2C8W7"/>
<dbReference type="Gene3D" id="3.40.50.1820">
    <property type="entry name" value="alpha/beta hydrolase"/>
    <property type="match status" value="1"/>
</dbReference>
<proteinExistence type="predicted"/>
<dbReference type="SUPFAM" id="SSF53474">
    <property type="entry name" value="alpha/beta-Hydrolases"/>
    <property type="match status" value="1"/>
</dbReference>
<organism evidence="1 2">
    <name type="scientific">Candidatus Liptonbacteria bacterium RIFCSPHIGHO2_01_FULL_57_28</name>
    <dbReference type="NCBI Taxonomy" id="1798647"/>
    <lineage>
        <taxon>Bacteria</taxon>
        <taxon>Candidatus Liptoniibacteriota</taxon>
    </lineage>
</organism>
<name>A0A1G2C8W7_9BACT</name>
<evidence type="ECO:0000313" key="1">
    <source>
        <dbReference type="EMBL" id="OGY97822.1"/>
    </source>
</evidence>
<dbReference type="EMBL" id="MHKX01000022">
    <property type="protein sequence ID" value="OGY97822.1"/>
    <property type="molecule type" value="Genomic_DNA"/>
</dbReference>
<dbReference type="InterPro" id="IPR029058">
    <property type="entry name" value="AB_hydrolase_fold"/>
</dbReference>
<dbReference type="InterPro" id="IPR003386">
    <property type="entry name" value="LACT/PDAT_acylTrfase"/>
</dbReference>
<sequence>MRKHLLFLPALTLLVVVFFAAPLALALAENITVYSQFEPPTNGAYDGGNCSLHYHGITGACNLSSPTFRAGVASTIQEWQFYPYCNTSAGWPDNVFNGRTYVVDINTDEVIASGSFQIQCVSTQPATQAESRLRGSFDAPGTLLPEHDYFFIYGTADGTDINKAVSNGRQGNPGRFAFSLFGQGGPEQVGQYSSGGTVNIAEGATTTENSITFKAILQAGAPGPFQLQVEVQPFVRGFDNIASASSDFLAAGEEASVTVDLADGKYHWRTRMVDQEGHVSKWEEFGTPGNVDLQVRHTPFAPSLNLIVHEEAAPPTALYAGRCDSNTLAYNYCEFANFTVPEDAEVNAMTWWPYCDQFRGWGATQRVSYIIVRLSDGSFVTDGDAVINCPNSGGDPQIADAVAQMIPVSSALLQYGVTYRAILAAYPGTYPPLDPFARPDMLWGVQPDPVRSSFQIWGPSPETAKEPVIIVPGIMGSRLNRVSDGEEVWPNVFGMISPFDSYLNELRLSTTTGLELPGKDMNPTSVIDREYPFGIPRVAYGNLRDLFLNNGYTTSTPNKSYFEFPYDWRLDIREEVSNFSSVVAEAFSNSPTGKINIVAHSMGGLLVKEFLRTADPSIIDKIVFVGVPHLGSPKAFNALNYGDNLGFEFGPVDILNRDRVKIITQNMPGVYELLPSKKYFEKDPYYVVDFRNNNLNSLDYSETKTFMLEKPSDARNEILIDQAQEFHDSLDGFTSTSFQMYNIVGCQNPSTIGTFVIRDDGVEPLSTNGDGTVPLMSARNPSDNSADYYVSHYETGINHAGLVRDSKVLDIIASLINGQPPTSFPTGISDSATTCDPPPAVGPETTISFATFSPVALHIYDSQGRHTGPTSAGDLELGIPGSSYQQIGEHNFAFVPAGEAYRVIVDGLAPGEFTMKVKGYNGSTLTRTAAYVAVPVQSASTLAELAFISFDGNLGLNLDENGDDVTDAIIEPEAILSGSSAGDIVPPVVSFNMPQEVIIDSPITIDFLSSDELSGMSTTTATLDGVEVQNGMIRTVATIGEHVLSVRAVDNAGNLRIADFHFDSVYQFGGFLPPLKTDGTGIYNQGRVLPVKFQLVDVAGNFISTTIATMTLTKISNGTAGTEEIPLAVGNADTGNAFRYDSTSNNYVYNLSTDAMTPGTWRLKVYLDDGKQYEVEISIKQ</sequence>
<gene>
    <name evidence="1" type="ORF">A2855_03000</name>
</gene>
<reference evidence="1 2" key="1">
    <citation type="journal article" date="2016" name="Nat. Commun.">
        <title>Thousands of microbial genomes shed light on interconnected biogeochemical processes in an aquifer system.</title>
        <authorList>
            <person name="Anantharaman K."/>
            <person name="Brown C.T."/>
            <person name="Hug L.A."/>
            <person name="Sharon I."/>
            <person name="Castelle C.J."/>
            <person name="Probst A.J."/>
            <person name="Thomas B.C."/>
            <person name="Singh A."/>
            <person name="Wilkins M.J."/>
            <person name="Karaoz U."/>
            <person name="Brodie E.L."/>
            <person name="Williams K.H."/>
            <person name="Hubbard S.S."/>
            <person name="Banfield J.F."/>
        </authorList>
    </citation>
    <scope>NUCLEOTIDE SEQUENCE [LARGE SCALE GENOMIC DNA]</scope>
</reference>
<dbReference type="NCBIfam" id="NF038114">
    <property type="entry name" value="rightmost"/>
    <property type="match status" value="1"/>
</dbReference>
<comment type="caution">
    <text evidence="1">The sequence shown here is derived from an EMBL/GenBank/DDBJ whole genome shotgun (WGS) entry which is preliminary data.</text>
</comment>
<dbReference type="Pfam" id="PF02450">
    <property type="entry name" value="LCAT"/>
    <property type="match status" value="1"/>
</dbReference>
<dbReference type="STRING" id="1798647.A2855_03000"/>
<dbReference type="GO" id="GO:0006629">
    <property type="term" value="P:lipid metabolic process"/>
    <property type="evidence" value="ECO:0007669"/>
    <property type="project" value="InterPro"/>
</dbReference>